<gene>
    <name evidence="2" type="ORF">RHD99_07785</name>
</gene>
<protein>
    <submittedName>
        <fullName evidence="2">Uncharacterized protein</fullName>
    </submittedName>
</protein>
<evidence type="ECO:0000313" key="3">
    <source>
        <dbReference type="Proteomes" id="UP001246690"/>
    </source>
</evidence>
<dbReference type="EMBL" id="CP133838">
    <property type="protein sequence ID" value="WMY75830.1"/>
    <property type="molecule type" value="Genomic_DNA"/>
</dbReference>
<reference evidence="2 3" key="1">
    <citation type="submission" date="2023-09" db="EMBL/GenBank/DDBJ databases">
        <title>Buttiauxella selenatireducens sp. nov., isolated from the rhizosphere of Cardamine hupingshanesis.</title>
        <authorList>
            <person name="Zhang S."/>
            <person name="Xu Z."/>
            <person name="Wang H."/>
            <person name="Guo Y."/>
        </authorList>
    </citation>
    <scope>NUCLEOTIDE SEQUENCE [LARGE SCALE GENOMIC DNA]</scope>
    <source>
        <strain evidence="2 3">R73</strain>
    </source>
</reference>
<dbReference type="Proteomes" id="UP001246690">
    <property type="component" value="Chromosome"/>
</dbReference>
<dbReference type="Pfam" id="PF26210">
    <property type="entry name" value="Phage_phiTE_211"/>
    <property type="match status" value="1"/>
</dbReference>
<evidence type="ECO:0000256" key="1">
    <source>
        <dbReference type="SAM" id="Coils"/>
    </source>
</evidence>
<evidence type="ECO:0000313" key="2">
    <source>
        <dbReference type="EMBL" id="WMY75830.1"/>
    </source>
</evidence>
<name>A0ABY9SF53_9ENTR</name>
<organism evidence="2 3">
    <name type="scientific">Buttiauxella selenatireducens</name>
    <dbReference type="NCBI Taxonomy" id="3073902"/>
    <lineage>
        <taxon>Bacteria</taxon>
        <taxon>Pseudomonadati</taxon>
        <taxon>Pseudomonadota</taxon>
        <taxon>Gammaproteobacteria</taxon>
        <taxon>Enterobacterales</taxon>
        <taxon>Enterobacteriaceae</taxon>
        <taxon>Buttiauxella</taxon>
    </lineage>
</organism>
<keyword evidence="3" id="KW-1185">Reference proteome</keyword>
<dbReference type="RefSeq" id="WP_309878252.1">
    <property type="nucleotide sequence ID" value="NZ_CP133838.1"/>
</dbReference>
<feature type="coiled-coil region" evidence="1">
    <location>
        <begin position="1"/>
        <end position="37"/>
    </location>
</feature>
<proteinExistence type="predicted"/>
<sequence length="110" mass="12036">MKKLEEVRAELLKAMTTANAEDEREDLSKSADQALADAIQGYLSVSNEPATPKVGKTIKEKGIALCHSVQGYSANLRPVSLMMKSKLEDLTTEQLEALKRLGYAINQVAE</sequence>
<dbReference type="InterPro" id="IPR058894">
    <property type="entry name" value="PhiTE_211_coil-containing-like"/>
</dbReference>
<accession>A0ABY9SF53</accession>
<keyword evidence="1" id="KW-0175">Coiled coil</keyword>